<evidence type="ECO:0000313" key="4">
    <source>
        <dbReference type="Proteomes" id="UP001275932"/>
    </source>
</evidence>
<dbReference type="Gene3D" id="1.10.3500.10">
    <property type="entry name" value="Tex N-terminal region-like"/>
    <property type="match status" value="1"/>
</dbReference>
<feature type="region of interest" description="Disordered" evidence="1">
    <location>
        <begin position="714"/>
        <end position="746"/>
    </location>
</feature>
<dbReference type="Gene3D" id="1.10.10.650">
    <property type="entry name" value="RuvA domain 2-like"/>
    <property type="match status" value="1"/>
</dbReference>
<dbReference type="Pfam" id="PF09371">
    <property type="entry name" value="Tex_N"/>
    <property type="match status" value="1"/>
</dbReference>
<keyword evidence="4" id="KW-1185">Reference proteome</keyword>
<reference evidence="3 4" key="1">
    <citation type="submission" date="2022-03" db="EMBL/GenBank/DDBJ databases">
        <title>Novel taxa within the pig intestine.</title>
        <authorList>
            <person name="Wylensek D."/>
            <person name="Bishof K."/>
            <person name="Afrizal A."/>
            <person name="Clavel T."/>
        </authorList>
    </citation>
    <scope>NUCLEOTIDE SEQUENCE [LARGE SCALE GENOMIC DNA]</scope>
    <source>
        <strain evidence="3 4">CLA-KB-P66</strain>
    </source>
</reference>
<dbReference type="SUPFAM" id="SSF50249">
    <property type="entry name" value="Nucleic acid-binding proteins"/>
    <property type="match status" value="1"/>
</dbReference>
<dbReference type="Pfam" id="PF22706">
    <property type="entry name" value="Tex_central_region"/>
    <property type="match status" value="1"/>
</dbReference>
<dbReference type="SMART" id="SM00316">
    <property type="entry name" value="S1"/>
    <property type="match status" value="1"/>
</dbReference>
<dbReference type="InterPro" id="IPR003029">
    <property type="entry name" value="S1_domain"/>
</dbReference>
<dbReference type="RefSeq" id="WP_370397657.1">
    <property type="nucleotide sequence ID" value="NZ_JALBUT010000010.1"/>
</dbReference>
<comment type="caution">
    <text evidence="3">The sequence shown here is derived from an EMBL/GenBank/DDBJ whole genome shotgun (WGS) entry which is preliminary data.</text>
</comment>
<dbReference type="Pfam" id="PF17674">
    <property type="entry name" value="HHH_9"/>
    <property type="match status" value="1"/>
</dbReference>
<evidence type="ECO:0000256" key="1">
    <source>
        <dbReference type="SAM" id="MobiDB-lite"/>
    </source>
</evidence>
<dbReference type="InterPro" id="IPR023323">
    <property type="entry name" value="Tex-like_dom_sf"/>
</dbReference>
<organism evidence="3 4">
    <name type="scientific">Intestinicryptomonas porci</name>
    <dbReference type="NCBI Taxonomy" id="2926320"/>
    <lineage>
        <taxon>Bacteria</taxon>
        <taxon>Pseudomonadati</taxon>
        <taxon>Verrucomicrobiota</taxon>
        <taxon>Opitutia</taxon>
        <taxon>Opitutales</taxon>
        <taxon>Intestinicryptomonaceae</taxon>
        <taxon>Intestinicryptomonas</taxon>
    </lineage>
</organism>
<name>A0ABU4WL38_9BACT</name>
<dbReference type="InterPro" id="IPR037027">
    <property type="entry name" value="YqgF/RNaseH-like_dom_sf"/>
</dbReference>
<dbReference type="Proteomes" id="UP001275932">
    <property type="component" value="Unassembled WGS sequence"/>
</dbReference>
<dbReference type="InterPro" id="IPR023319">
    <property type="entry name" value="Tex-like_HTH_dom_sf"/>
</dbReference>
<dbReference type="Pfam" id="PF00575">
    <property type="entry name" value="S1"/>
    <property type="match status" value="1"/>
</dbReference>
<accession>A0ABU4WL38</accession>
<gene>
    <name evidence="3" type="ORF">MOX91_08465</name>
</gene>
<proteinExistence type="predicted"/>
<dbReference type="InterPro" id="IPR055179">
    <property type="entry name" value="Tex-like_central_region"/>
</dbReference>
<dbReference type="InterPro" id="IPR018974">
    <property type="entry name" value="Tex-like_N"/>
</dbReference>
<dbReference type="CDD" id="cd05685">
    <property type="entry name" value="S1_Tex"/>
    <property type="match status" value="1"/>
</dbReference>
<dbReference type="InterPro" id="IPR044146">
    <property type="entry name" value="S1_Tex"/>
</dbReference>
<dbReference type="SUPFAM" id="SSF158832">
    <property type="entry name" value="Tex N-terminal region-like"/>
    <property type="match status" value="1"/>
</dbReference>
<evidence type="ECO:0000259" key="2">
    <source>
        <dbReference type="PROSITE" id="PS50126"/>
    </source>
</evidence>
<dbReference type="InterPro" id="IPR010994">
    <property type="entry name" value="RuvA_2-like"/>
</dbReference>
<dbReference type="InterPro" id="IPR006641">
    <property type="entry name" value="YqgF/RNaseH-like_dom"/>
</dbReference>
<dbReference type="SMART" id="SM00732">
    <property type="entry name" value="YqgFc"/>
    <property type="match status" value="1"/>
</dbReference>
<dbReference type="PROSITE" id="PS50126">
    <property type="entry name" value="S1"/>
    <property type="match status" value="1"/>
</dbReference>
<dbReference type="SUPFAM" id="SSF53098">
    <property type="entry name" value="Ribonuclease H-like"/>
    <property type="match status" value="1"/>
</dbReference>
<dbReference type="InterPro" id="IPR012340">
    <property type="entry name" value="NA-bd_OB-fold"/>
</dbReference>
<dbReference type="InterPro" id="IPR041692">
    <property type="entry name" value="HHH_9"/>
</dbReference>
<evidence type="ECO:0000313" key="3">
    <source>
        <dbReference type="EMBL" id="MDX8416202.1"/>
    </source>
</evidence>
<dbReference type="PANTHER" id="PTHR10724:SF10">
    <property type="entry name" value="S1 RNA-BINDING DOMAIN-CONTAINING PROTEIN 1"/>
    <property type="match status" value="1"/>
</dbReference>
<dbReference type="EMBL" id="JALBUT010000010">
    <property type="protein sequence ID" value="MDX8416202.1"/>
    <property type="molecule type" value="Genomic_DNA"/>
</dbReference>
<dbReference type="PANTHER" id="PTHR10724">
    <property type="entry name" value="30S RIBOSOMAL PROTEIN S1"/>
    <property type="match status" value="1"/>
</dbReference>
<dbReference type="SUPFAM" id="SSF47781">
    <property type="entry name" value="RuvA domain 2-like"/>
    <property type="match status" value="2"/>
</dbReference>
<dbReference type="Gene3D" id="1.10.150.310">
    <property type="entry name" value="Tex RuvX-like domain-like"/>
    <property type="match status" value="1"/>
</dbReference>
<feature type="compositionally biased region" description="Polar residues" evidence="1">
    <location>
        <begin position="732"/>
        <end position="746"/>
    </location>
</feature>
<dbReference type="Pfam" id="PF16921">
    <property type="entry name" value="Tex_YqgF"/>
    <property type="match status" value="1"/>
</dbReference>
<dbReference type="Gene3D" id="3.30.420.140">
    <property type="entry name" value="YqgF/RNase H-like domain"/>
    <property type="match status" value="1"/>
</dbReference>
<sequence length="758" mass="83488">MDANHIILAAKAVNIPVKQVEETAKLLEGGATVPFIARYRKEATGSLDEVQITAIRDELERLSLLDARKKSIKDSLKERNLLSSDLEKSIDEAETMARLEDIYQPFKPKRRTRAMIAKERGLEPLAQFILENQNSSVSEKAGEFVNSEKEVADVDAAIAGACDIIAEIVSDDADARSLMRDYFEKNALMTSKVMFGKEEEGAKYRDYFELSEPASTAPSHRILAVRRGETEGFLIMRVLPDEIGAVSILKRRFVNGSGECAKIVERAVEDSYKRLLSPTTETYMRLELKKRADEDAVKIFANNLRELLMASPLGQKNVLAIDPGFRTGCKVVVLNRQGALLHNGVIYPEQGALKRQEAGMEVLKLCKRFEIEAVAIGNGTASRETESFINSLGLSKAIPVVMVNESGASIYSASEVAREEFPNYDITVRGAVSIGRRLMDPLAELVKIDPQSIGVGQYQHDVNQPLLKRTLDDVVISCVNSVGVEVNTASRQLLSYVSGLNASVAANIVAHRDAHGAFKSRKDLLSVKGLGAKTFEQAAGFLRIRGGENPLDESAVHPERYALVSQIASDLNADVASLLKSAELRAKIDLKKYVSESVGLPTLKDILSELGKPGRDPREKFEAFSFADGICEIEDLREGMRLPGIVTNVTAFGAFVDIGVHQDGLVHISELSDTFVRDPNEVVKPQQKVNVYVLEVDKVRRRISLSMKSNPQKKVMGAGDIARSGQKKPFNPTKSAPRQDRNQNINSAWTSAFDKLKF</sequence>
<protein>
    <submittedName>
        <fullName evidence="3">RNA-binding transcriptional accessory protein</fullName>
    </submittedName>
</protein>
<feature type="domain" description="S1 motif" evidence="2">
    <location>
        <begin position="639"/>
        <end position="708"/>
    </location>
</feature>
<dbReference type="Gene3D" id="2.40.50.140">
    <property type="entry name" value="Nucleic acid-binding proteins"/>
    <property type="match status" value="1"/>
</dbReference>
<dbReference type="Pfam" id="PF12836">
    <property type="entry name" value="HHH_3"/>
    <property type="match status" value="1"/>
</dbReference>
<dbReference type="InterPro" id="IPR012337">
    <property type="entry name" value="RNaseH-like_sf"/>
</dbReference>
<dbReference type="InterPro" id="IPR032639">
    <property type="entry name" value="Tex_YqgF"/>
</dbReference>
<dbReference type="InterPro" id="IPR050437">
    <property type="entry name" value="Ribos_protein_bS1-like"/>
</dbReference>